<feature type="region of interest" description="Disordered" evidence="2">
    <location>
        <begin position="248"/>
        <end position="347"/>
    </location>
</feature>
<name>A0ABP0G562_CLALP</name>
<dbReference type="SUPFAM" id="SSF54768">
    <property type="entry name" value="dsRNA-binding domain-like"/>
    <property type="match status" value="1"/>
</dbReference>
<sequence length="733" mass="82481">MDDDVDDIFKSFVNHKLKELGLKRGAARPEEKSENKTVDERERNGETIQESESWNKQPKHKHKKEKKKKHKKEKKTKKKKKSKYKDIDSPNGQRVTVPQNGEIESKKLALKKKLIVEDDSEVIIKKKKLNCYHDTVSKIKEIEKLSLCVDESENGTKNVTNERKMNNLNDIGNKSEESVVKDVNVSPTNETVAMKKENNDSTSTKNVTIESSIDFKTNLGHLSENSIANNVSFNSSTSKVAAVERLGDNSNSAEQNDILPKVDSGNNTSANKLSSAKQSVKEEEKEEKKESRRKRSRSRSQKRKRPRSDHRSRSRSPRKHRRHHHHRSSDSHRRHKGSRRKRSLSPVISTQDKVRLLEIAKANVLAQHKADMNITTLSNESKAVFRSGGITLKQLTGVCQDISEGKREAVEPESVQPAKVHHPFQVKESHPISINIKNTLPPPPMKLKPITELTKEFPVSCGAQHQRKEVLEEVYGKWEPIMKDEEAKQSMKAIVEEKVFPDPPETDNTLAIKDVIAQRVTAVRELQTNPNDFKAMKSIYESQKKLDSWTTSRLIPGRFTGEVGLQPLKKSELVKGQQAWASTETLNAGQQVGGIGKCLLQKMGWKEGESLGKTNVGMLEPLRVNVKTDRKGLSSMMEGPTSTPPVAKTHPVVRDLSGKHPVSALMEICSKRRWKPPDFVLVLNSGPDHSRSFMFKVRVNDTFYQPSVASMNKKLAKSQAATAALQGMGLIPG</sequence>
<reference evidence="5 6" key="1">
    <citation type="submission" date="2024-02" db="EMBL/GenBank/DDBJ databases">
        <authorList>
            <person name="Daric V."/>
            <person name="Darras S."/>
        </authorList>
    </citation>
    <scope>NUCLEOTIDE SEQUENCE [LARGE SCALE GENOMIC DNA]</scope>
</reference>
<feature type="compositionally biased region" description="Basic and acidic residues" evidence="2">
    <location>
        <begin position="279"/>
        <end position="290"/>
    </location>
</feature>
<evidence type="ECO:0000259" key="3">
    <source>
        <dbReference type="PROSITE" id="PS50137"/>
    </source>
</evidence>
<keyword evidence="1" id="KW-0694">RNA-binding</keyword>
<dbReference type="Pfam" id="PF01585">
    <property type="entry name" value="G-patch"/>
    <property type="match status" value="1"/>
</dbReference>
<feature type="compositionally biased region" description="Basic residues" evidence="2">
    <location>
        <begin position="291"/>
        <end position="343"/>
    </location>
</feature>
<evidence type="ECO:0000313" key="6">
    <source>
        <dbReference type="Proteomes" id="UP001642483"/>
    </source>
</evidence>
<feature type="compositionally biased region" description="Basic residues" evidence="2">
    <location>
        <begin position="57"/>
        <end position="83"/>
    </location>
</feature>
<feature type="compositionally biased region" description="Basic and acidic residues" evidence="2">
    <location>
        <begin position="17"/>
        <end position="45"/>
    </location>
</feature>
<feature type="domain" description="G-patch" evidence="4">
    <location>
        <begin position="592"/>
        <end position="638"/>
    </location>
</feature>
<dbReference type="EMBL" id="CAWYQH010000101">
    <property type="protein sequence ID" value="CAK8686028.1"/>
    <property type="molecule type" value="Genomic_DNA"/>
</dbReference>
<organism evidence="5 6">
    <name type="scientific">Clavelina lepadiformis</name>
    <name type="common">Light-bulb sea squirt</name>
    <name type="synonym">Ascidia lepadiformis</name>
    <dbReference type="NCBI Taxonomy" id="159417"/>
    <lineage>
        <taxon>Eukaryota</taxon>
        <taxon>Metazoa</taxon>
        <taxon>Chordata</taxon>
        <taxon>Tunicata</taxon>
        <taxon>Ascidiacea</taxon>
        <taxon>Aplousobranchia</taxon>
        <taxon>Clavelinidae</taxon>
        <taxon>Clavelina</taxon>
    </lineage>
</organism>
<dbReference type="SMART" id="SM00358">
    <property type="entry name" value="DSRM"/>
    <property type="match status" value="1"/>
</dbReference>
<feature type="compositionally biased region" description="Polar residues" evidence="2">
    <location>
        <begin position="46"/>
        <end position="56"/>
    </location>
</feature>
<dbReference type="InterPro" id="IPR000467">
    <property type="entry name" value="G_patch_dom"/>
</dbReference>
<protein>
    <recommendedName>
        <fullName evidence="7">Protein SON</fullName>
    </recommendedName>
</protein>
<dbReference type="Pfam" id="PF00035">
    <property type="entry name" value="dsrm"/>
    <property type="match status" value="1"/>
</dbReference>
<proteinExistence type="predicted"/>
<dbReference type="PROSITE" id="PS50137">
    <property type="entry name" value="DS_RBD"/>
    <property type="match status" value="1"/>
</dbReference>
<accession>A0ABP0G562</accession>
<dbReference type="Proteomes" id="UP001642483">
    <property type="component" value="Unassembled WGS sequence"/>
</dbReference>
<feature type="domain" description="DRBM" evidence="3">
    <location>
        <begin position="660"/>
        <end position="730"/>
    </location>
</feature>
<evidence type="ECO:0000259" key="4">
    <source>
        <dbReference type="PROSITE" id="PS50174"/>
    </source>
</evidence>
<feature type="compositionally biased region" description="Polar residues" evidence="2">
    <location>
        <begin position="90"/>
        <end position="99"/>
    </location>
</feature>
<dbReference type="SMART" id="SM00443">
    <property type="entry name" value="G_patch"/>
    <property type="match status" value="1"/>
</dbReference>
<keyword evidence="6" id="KW-1185">Reference proteome</keyword>
<feature type="region of interest" description="Disordered" evidence="2">
    <location>
        <begin position="17"/>
        <end position="106"/>
    </location>
</feature>
<dbReference type="Gene3D" id="3.30.160.20">
    <property type="match status" value="1"/>
</dbReference>
<evidence type="ECO:0008006" key="7">
    <source>
        <dbReference type="Google" id="ProtNLM"/>
    </source>
</evidence>
<dbReference type="PANTHER" id="PTHR46528:SF1">
    <property type="entry name" value="PROTEIN SON"/>
    <property type="match status" value="1"/>
</dbReference>
<dbReference type="PROSITE" id="PS50174">
    <property type="entry name" value="G_PATCH"/>
    <property type="match status" value="1"/>
</dbReference>
<gene>
    <name evidence="5" type="ORF">CVLEPA_LOCUS17941</name>
</gene>
<dbReference type="PANTHER" id="PTHR46528">
    <property type="entry name" value="PROTEIN SON"/>
    <property type="match status" value="1"/>
</dbReference>
<comment type="caution">
    <text evidence="5">The sequence shown here is derived from an EMBL/GenBank/DDBJ whole genome shotgun (WGS) entry which is preliminary data.</text>
</comment>
<dbReference type="CDD" id="cd19870">
    <property type="entry name" value="DSRM_SON-like"/>
    <property type="match status" value="1"/>
</dbReference>
<evidence type="ECO:0000256" key="2">
    <source>
        <dbReference type="SAM" id="MobiDB-lite"/>
    </source>
</evidence>
<evidence type="ECO:0000313" key="5">
    <source>
        <dbReference type="EMBL" id="CAK8686028.1"/>
    </source>
</evidence>
<dbReference type="InterPro" id="IPR014720">
    <property type="entry name" value="dsRBD_dom"/>
</dbReference>
<evidence type="ECO:0000256" key="1">
    <source>
        <dbReference type="PROSITE-ProRule" id="PRU00266"/>
    </source>
</evidence>
<feature type="compositionally biased region" description="Polar residues" evidence="2">
    <location>
        <begin position="264"/>
        <end position="273"/>
    </location>
</feature>
<dbReference type="InterPro" id="IPR032922">
    <property type="entry name" value="SON"/>
</dbReference>